<feature type="transmembrane region" description="Helical" evidence="1">
    <location>
        <begin position="113"/>
        <end position="135"/>
    </location>
</feature>
<evidence type="ECO:0000313" key="3">
    <source>
        <dbReference type="EMBL" id="OON17232.1"/>
    </source>
</evidence>
<dbReference type="Proteomes" id="UP000243686">
    <property type="component" value="Unassembled WGS sequence"/>
</dbReference>
<sequence length="278" mass="30374">TWAALLGVYKDHDFRERYSKALCADAGDATQEQLASGRLDDKAVNQIAVDLPRCHAYDGLLASPIGQTSLRHVLISTLLMPPGSLEYTQLSGFFSTGGFTTGLKAFFNVLFRLFAFHAPGLAVTLTNLNVPLVGLTTGWIYTMFAHAMPLDRTELLWDTLIVGPPSFLMFFYIAIFLQLDQQVNLQSLGLEKLCTILSNFPDIDLDKCRADALRFALATPISLTVGPDVNIGGREANSNLPDSVTGGGSASCPFYEYNGYDVVRYNQVIPIESSVFDA</sequence>
<keyword evidence="1" id="KW-1133">Transmembrane helix</keyword>
<proteinExistence type="predicted"/>
<name>A0A1S8WRX5_OPIVI</name>
<accession>A0A1S8WRX5</accession>
<evidence type="ECO:0000259" key="2">
    <source>
        <dbReference type="PROSITE" id="PS50086"/>
    </source>
</evidence>
<feature type="transmembrane region" description="Helical" evidence="1">
    <location>
        <begin position="155"/>
        <end position="177"/>
    </location>
</feature>
<dbReference type="InterPro" id="IPR000195">
    <property type="entry name" value="Rab-GAP-TBC_dom"/>
</dbReference>
<dbReference type="Pfam" id="PF00566">
    <property type="entry name" value="RabGAP-TBC"/>
    <property type="match status" value="1"/>
</dbReference>
<feature type="domain" description="Rab-GAP TBC" evidence="2">
    <location>
        <begin position="1"/>
        <end position="164"/>
    </location>
</feature>
<feature type="non-terminal residue" evidence="3">
    <location>
        <position position="1"/>
    </location>
</feature>
<dbReference type="PROSITE" id="PS50086">
    <property type="entry name" value="TBC_RABGAP"/>
    <property type="match status" value="1"/>
</dbReference>
<dbReference type="SUPFAM" id="SSF47923">
    <property type="entry name" value="Ypt/Rab-GAP domain of gyp1p"/>
    <property type="match status" value="2"/>
</dbReference>
<dbReference type="InterPro" id="IPR035969">
    <property type="entry name" value="Rab-GAP_TBC_sf"/>
</dbReference>
<dbReference type="Gene3D" id="1.10.472.80">
    <property type="entry name" value="Ypt/Rab-GAP domain of gyp1p, domain 3"/>
    <property type="match status" value="1"/>
</dbReference>
<protein>
    <recommendedName>
        <fullName evidence="2">Rab-GAP TBC domain-containing protein</fullName>
    </recommendedName>
</protein>
<gene>
    <name evidence="3" type="ORF">X801_06934</name>
</gene>
<evidence type="ECO:0000313" key="4">
    <source>
        <dbReference type="Proteomes" id="UP000243686"/>
    </source>
</evidence>
<keyword evidence="4" id="KW-1185">Reference proteome</keyword>
<keyword evidence="1" id="KW-0812">Transmembrane</keyword>
<evidence type="ECO:0000256" key="1">
    <source>
        <dbReference type="SAM" id="Phobius"/>
    </source>
</evidence>
<organism evidence="3 4">
    <name type="scientific">Opisthorchis viverrini</name>
    <name type="common">Southeast Asian liver fluke</name>
    <dbReference type="NCBI Taxonomy" id="6198"/>
    <lineage>
        <taxon>Eukaryota</taxon>
        <taxon>Metazoa</taxon>
        <taxon>Spiralia</taxon>
        <taxon>Lophotrochozoa</taxon>
        <taxon>Platyhelminthes</taxon>
        <taxon>Trematoda</taxon>
        <taxon>Digenea</taxon>
        <taxon>Opisthorchiida</taxon>
        <taxon>Opisthorchiata</taxon>
        <taxon>Opisthorchiidae</taxon>
        <taxon>Opisthorchis</taxon>
    </lineage>
</organism>
<keyword evidence="1" id="KW-0472">Membrane</keyword>
<reference evidence="3 4" key="1">
    <citation type="submission" date="2015-03" db="EMBL/GenBank/DDBJ databases">
        <title>Draft genome of the nematode, Opisthorchis viverrini.</title>
        <authorList>
            <person name="Mitreva M."/>
        </authorList>
    </citation>
    <scope>NUCLEOTIDE SEQUENCE [LARGE SCALE GENOMIC DNA]</scope>
    <source>
        <strain evidence="3">Khon Kaen</strain>
    </source>
</reference>
<dbReference type="AlphaFoldDB" id="A0A1S8WRX5"/>
<dbReference type="EMBL" id="KV895675">
    <property type="protein sequence ID" value="OON17232.1"/>
    <property type="molecule type" value="Genomic_DNA"/>
</dbReference>